<evidence type="ECO:0000313" key="3">
    <source>
        <dbReference type="Proteomes" id="UP000367825"/>
    </source>
</evidence>
<accession>A0A5E4U3F6</accession>
<sequence length="145" mass="15767">MAAALSQVDAFPKARRPTPQHYRSNPTPGGRLAIRGLPDVYQCILERHYLAALRLDNRALYDGEMRNLGVIWRDKNDPPYATTVNFTGCLAAGMNSAGVVAAPAVHGGIPRANTSIAAMTVGRRLRTFAPSRLRALRETQDAKLA</sequence>
<reference evidence="2 3" key="1">
    <citation type="submission" date="2019-08" db="EMBL/GenBank/DDBJ databases">
        <authorList>
            <person name="Peeters C."/>
        </authorList>
    </citation>
    <scope>NUCLEOTIDE SEQUENCE [LARGE SCALE GENOMIC DNA]</scope>
    <source>
        <strain evidence="2 3">LMG 31109</strain>
    </source>
</reference>
<feature type="region of interest" description="Disordered" evidence="1">
    <location>
        <begin position="1"/>
        <end position="30"/>
    </location>
</feature>
<evidence type="ECO:0000256" key="1">
    <source>
        <dbReference type="SAM" id="MobiDB-lite"/>
    </source>
</evidence>
<keyword evidence="3" id="KW-1185">Reference proteome</keyword>
<name>A0A5E4U3F6_9BURK</name>
<gene>
    <name evidence="2" type="ORF">PNO31109_01789</name>
</gene>
<dbReference type="EMBL" id="CABPSC010000005">
    <property type="protein sequence ID" value="VVD94620.1"/>
    <property type="molecule type" value="Genomic_DNA"/>
</dbReference>
<evidence type="ECO:0000313" key="2">
    <source>
        <dbReference type="EMBL" id="VVD94620.1"/>
    </source>
</evidence>
<proteinExistence type="predicted"/>
<dbReference type="AlphaFoldDB" id="A0A5E4U3F6"/>
<organism evidence="2 3">
    <name type="scientific">Pandoraea nosoerga</name>
    <dbReference type="NCBI Taxonomy" id="2508296"/>
    <lineage>
        <taxon>Bacteria</taxon>
        <taxon>Pseudomonadati</taxon>
        <taxon>Pseudomonadota</taxon>
        <taxon>Betaproteobacteria</taxon>
        <taxon>Burkholderiales</taxon>
        <taxon>Burkholderiaceae</taxon>
        <taxon>Pandoraea</taxon>
    </lineage>
</organism>
<dbReference type="Proteomes" id="UP000367825">
    <property type="component" value="Unassembled WGS sequence"/>
</dbReference>
<protein>
    <submittedName>
        <fullName evidence="2">Uncharacterized protein</fullName>
    </submittedName>
</protein>